<evidence type="ECO:0000313" key="4">
    <source>
        <dbReference type="Proteomes" id="UP000054196"/>
    </source>
</evidence>
<evidence type="ECO:0000259" key="2">
    <source>
        <dbReference type="Pfam" id="PF20153"/>
    </source>
</evidence>
<keyword evidence="1" id="KW-0812">Transmembrane</keyword>
<organism evidence="3 4">
    <name type="scientific">Punctularia strigosozonata (strain HHB-11173)</name>
    <name type="common">White-rot fungus</name>
    <dbReference type="NCBI Taxonomy" id="741275"/>
    <lineage>
        <taxon>Eukaryota</taxon>
        <taxon>Fungi</taxon>
        <taxon>Dikarya</taxon>
        <taxon>Basidiomycota</taxon>
        <taxon>Agaricomycotina</taxon>
        <taxon>Agaricomycetes</taxon>
        <taxon>Corticiales</taxon>
        <taxon>Punctulariaceae</taxon>
        <taxon>Punctularia</taxon>
    </lineage>
</organism>
<sequence length="190" mass="21555">WTHIYGQLERLDREMIRGYSEDIDSLLIFAGLFSAVLTAFLVELYKQLQPDQNQLTLQILSDISQQLSEMSQGNATSPSDALKQPFHDPTHVVAINTLWFLSLVLALGSALVGIIVKQWLREYIVWPTVSPVQHALQLRRFRFDAFKKWRIPTIVTLVPILLQVAVVLFLGGLITLTWTLNRAVFVVATV</sequence>
<reference evidence="4" key="1">
    <citation type="journal article" date="2012" name="Science">
        <title>The Paleozoic origin of enzymatic lignin decomposition reconstructed from 31 fungal genomes.</title>
        <authorList>
            <person name="Floudas D."/>
            <person name="Binder M."/>
            <person name="Riley R."/>
            <person name="Barry K."/>
            <person name="Blanchette R.A."/>
            <person name="Henrissat B."/>
            <person name="Martinez A.T."/>
            <person name="Otillar R."/>
            <person name="Spatafora J.W."/>
            <person name="Yadav J.S."/>
            <person name="Aerts A."/>
            <person name="Benoit I."/>
            <person name="Boyd A."/>
            <person name="Carlson A."/>
            <person name="Copeland A."/>
            <person name="Coutinho P.M."/>
            <person name="de Vries R.P."/>
            <person name="Ferreira P."/>
            <person name="Findley K."/>
            <person name="Foster B."/>
            <person name="Gaskell J."/>
            <person name="Glotzer D."/>
            <person name="Gorecki P."/>
            <person name="Heitman J."/>
            <person name="Hesse C."/>
            <person name="Hori C."/>
            <person name="Igarashi K."/>
            <person name="Jurgens J.A."/>
            <person name="Kallen N."/>
            <person name="Kersten P."/>
            <person name="Kohler A."/>
            <person name="Kuees U."/>
            <person name="Kumar T.K.A."/>
            <person name="Kuo A."/>
            <person name="LaButti K."/>
            <person name="Larrondo L.F."/>
            <person name="Lindquist E."/>
            <person name="Ling A."/>
            <person name="Lombard V."/>
            <person name="Lucas S."/>
            <person name="Lundell T."/>
            <person name="Martin R."/>
            <person name="McLaughlin D.J."/>
            <person name="Morgenstern I."/>
            <person name="Morin E."/>
            <person name="Murat C."/>
            <person name="Nagy L.G."/>
            <person name="Nolan M."/>
            <person name="Ohm R.A."/>
            <person name="Patyshakuliyeva A."/>
            <person name="Rokas A."/>
            <person name="Ruiz-Duenas F.J."/>
            <person name="Sabat G."/>
            <person name="Salamov A."/>
            <person name="Samejima M."/>
            <person name="Schmutz J."/>
            <person name="Slot J.C."/>
            <person name="St John F."/>
            <person name="Stenlid J."/>
            <person name="Sun H."/>
            <person name="Sun S."/>
            <person name="Syed K."/>
            <person name="Tsang A."/>
            <person name="Wiebenga A."/>
            <person name="Young D."/>
            <person name="Pisabarro A."/>
            <person name="Eastwood D.C."/>
            <person name="Martin F."/>
            <person name="Cullen D."/>
            <person name="Grigoriev I.V."/>
            <person name="Hibbett D.S."/>
        </authorList>
    </citation>
    <scope>NUCLEOTIDE SEQUENCE [LARGE SCALE GENOMIC DNA]</scope>
    <source>
        <strain evidence="4">HHB-11173 SS5</strain>
    </source>
</reference>
<accession>R7S4N0</accession>
<feature type="domain" description="DUF6535" evidence="2">
    <location>
        <begin position="1"/>
        <end position="179"/>
    </location>
</feature>
<dbReference type="OrthoDB" id="3219854at2759"/>
<proteinExistence type="predicted"/>
<feature type="transmembrane region" description="Helical" evidence="1">
    <location>
        <begin position="149"/>
        <end position="174"/>
    </location>
</feature>
<name>R7S4N0_PUNST</name>
<dbReference type="GeneID" id="18882182"/>
<feature type="transmembrane region" description="Helical" evidence="1">
    <location>
        <begin position="23"/>
        <end position="42"/>
    </location>
</feature>
<dbReference type="AlphaFoldDB" id="R7S4N0"/>
<dbReference type="Proteomes" id="UP000054196">
    <property type="component" value="Unassembled WGS sequence"/>
</dbReference>
<dbReference type="HOGENOM" id="CLU_018688_1_2_1"/>
<dbReference type="EMBL" id="JH687552">
    <property type="protein sequence ID" value="EIN04819.1"/>
    <property type="molecule type" value="Genomic_DNA"/>
</dbReference>
<protein>
    <recommendedName>
        <fullName evidence="2">DUF6535 domain-containing protein</fullName>
    </recommendedName>
</protein>
<dbReference type="KEGG" id="psq:PUNSTDRAFT_32363"/>
<keyword evidence="1" id="KW-0472">Membrane</keyword>
<evidence type="ECO:0000256" key="1">
    <source>
        <dbReference type="SAM" id="Phobius"/>
    </source>
</evidence>
<feature type="non-terminal residue" evidence="3">
    <location>
        <position position="190"/>
    </location>
</feature>
<dbReference type="RefSeq" id="XP_007387742.1">
    <property type="nucleotide sequence ID" value="XM_007387680.1"/>
</dbReference>
<feature type="transmembrane region" description="Helical" evidence="1">
    <location>
        <begin position="93"/>
        <end position="116"/>
    </location>
</feature>
<dbReference type="InterPro" id="IPR045338">
    <property type="entry name" value="DUF6535"/>
</dbReference>
<gene>
    <name evidence="3" type="ORF">PUNSTDRAFT_32363</name>
</gene>
<dbReference type="Pfam" id="PF20153">
    <property type="entry name" value="DUF6535"/>
    <property type="match status" value="1"/>
</dbReference>
<feature type="non-terminal residue" evidence="3">
    <location>
        <position position="1"/>
    </location>
</feature>
<keyword evidence="1" id="KW-1133">Transmembrane helix</keyword>
<evidence type="ECO:0000313" key="3">
    <source>
        <dbReference type="EMBL" id="EIN04819.1"/>
    </source>
</evidence>
<keyword evidence="4" id="KW-1185">Reference proteome</keyword>
<dbReference type="OMA" id="REYIVWP"/>